<dbReference type="GO" id="GO:0055070">
    <property type="term" value="P:copper ion homeostasis"/>
    <property type="evidence" value="ECO:0007669"/>
    <property type="project" value="TreeGrafter"/>
</dbReference>
<keyword evidence="9 15" id="KW-0067">ATP-binding</keyword>
<comment type="subcellular location">
    <subcellularLocation>
        <location evidence="1">Cell membrane</location>
        <topology evidence="1">Multi-pass membrane protein</topology>
    </subcellularLocation>
</comment>
<feature type="transmembrane region" description="Helical" evidence="15">
    <location>
        <begin position="180"/>
        <end position="200"/>
    </location>
</feature>
<dbReference type="GO" id="GO:0043682">
    <property type="term" value="F:P-type divalent copper transporter activity"/>
    <property type="evidence" value="ECO:0007669"/>
    <property type="project" value="TreeGrafter"/>
</dbReference>
<dbReference type="KEGG" id="vff:VITFI_CDS1887"/>
<proteinExistence type="inferred from homology"/>
<keyword evidence="13" id="KW-0406">Ion transport</keyword>
<dbReference type="InterPro" id="IPR017969">
    <property type="entry name" value="Heavy-metal-associated_CS"/>
</dbReference>
<keyword evidence="7 15" id="KW-0479">Metal-binding</keyword>
<dbReference type="Pfam" id="PF00122">
    <property type="entry name" value="E1-E2_ATPase"/>
    <property type="match status" value="1"/>
</dbReference>
<dbReference type="PRINTS" id="PR00943">
    <property type="entry name" value="CUATPASE"/>
</dbReference>
<evidence type="ECO:0000259" key="16">
    <source>
        <dbReference type="PROSITE" id="PS50846"/>
    </source>
</evidence>
<evidence type="ECO:0000313" key="18">
    <source>
        <dbReference type="Proteomes" id="UP000199729"/>
    </source>
</evidence>
<evidence type="ECO:0000256" key="11">
    <source>
        <dbReference type="ARBA" id="ARBA00022967"/>
    </source>
</evidence>
<dbReference type="NCBIfam" id="TIGR01512">
    <property type="entry name" value="ATPase-IB2_Cd"/>
    <property type="match status" value="1"/>
</dbReference>
<feature type="transmembrane region" description="Helical" evidence="15">
    <location>
        <begin position="727"/>
        <end position="746"/>
    </location>
</feature>
<evidence type="ECO:0000256" key="14">
    <source>
        <dbReference type="ARBA" id="ARBA00023136"/>
    </source>
</evidence>
<dbReference type="InterPro" id="IPR023214">
    <property type="entry name" value="HAD_sf"/>
</dbReference>
<dbReference type="NCBIfam" id="TIGR01511">
    <property type="entry name" value="ATPase-IB1_Cu"/>
    <property type="match status" value="1"/>
</dbReference>
<dbReference type="Pfam" id="PF00403">
    <property type="entry name" value="HMA"/>
    <property type="match status" value="1"/>
</dbReference>
<dbReference type="CDD" id="cd00371">
    <property type="entry name" value="HMA"/>
    <property type="match status" value="1"/>
</dbReference>
<dbReference type="SUPFAM" id="SSF56784">
    <property type="entry name" value="HAD-like"/>
    <property type="match status" value="1"/>
</dbReference>
<evidence type="ECO:0000256" key="5">
    <source>
        <dbReference type="ARBA" id="ARBA00022553"/>
    </source>
</evidence>
<evidence type="ECO:0000256" key="15">
    <source>
        <dbReference type="RuleBase" id="RU362081"/>
    </source>
</evidence>
<dbReference type="InterPro" id="IPR023298">
    <property type="entry name" value="ATPase_P-typ_TM_dom_sf"/>
</dbReference>
<evidence type="ECO:0000256" key="12">
    <source>
        <dbReference type="ARBA" id="ARBA00022989"/>
    </source>
</evidence>
<dbReference type="SUPFAM" id="SSF81665">
    <property type="entry name" value="Calcium ATPase, transmembrane domain M"/>
    <property type="match status" value="1"/>
</dbReference>
<evidence type="ECO:0000256" key="3">
    <source>
        <dbReference type="ARBA" id="ARBA00022448"/>
    </source>
</evidence>
<dbReference type="Proteomes" id="UP000199729">
    <property type="component" value="Chromosome"/>
</dbReference>
<evidence type="ECO:0000256" key="10">
    <source>
        <dbReference type="ARBA" id="ARBA00022842"/>
    </source>
</evidence>
<dbReference type="EMBL" id="CP022423">
    <property type="protein sequence ID" value="ASM77665.1"/>
    <property type="molecule type" value="Genomic_DNA"/>
</dbReference>
<feature type="transmembrane region" description="Helical" evidence="15">
    <location>
        <begin position="393"/>
        <end position="423"/>
    </location>
</feature>
<evidence type="ECO:0000256" key="9">
    <source>
        <dbReference type="ARBA" id="ARBA00022840"/>
    </source>
</evidence>
<name>A0A221KFB0_VITFI</name>
<dbReference type="InterPro" id="IPR027256">
    <property type="entry name" value="P-typ_ATPase_IB"/>
</dbReference>
<dbReference type="InterPro" id="IPR059000">
    <property type="entry name" value="ATPase_P-type_domA"/>
</dbReference>
<dbReference type="PANTHER" id="PTHR43520">
    <property type="entry name" value="ATP7, ISOFORM B"/>
    <property type="match status" value="1"/>
</dbReference>
<feature type="transmembrane region" description="Helical" evidence="15">
    <location>
        <begin position="702"/>
        <end position="721"/>
    </location>
</feature>
<keyword evidence="18" id="KW-1185">Reference proteome</keyword>
<dbReference type="PROSITE" id="PS50846">
    <property type="entry name" value="HMA_2"/>
    <property type="match status" value="1"/>
</dbReference>
<keyword evidence="4 15" id="KW-1003">Cell membrane</keyword>
<evidence type="ECO:0000256" key="6">
    <source>
        <dbReference type="ARBA" id="ARBA00022692"/>
    </source>
</evidence>
<protein>
    <submittedName>
        <fullName evidence="17">Cu(2+)-exporting ATPase cation transporter</fullName>
    </submittedName>
</protein>
<keyword evidence="11" id="KW-1278">Translocase</keyword>
<dbReference type="InterPro" id="IPR001757">
    <property type="entry name" value="P_typ_ATPase"/>
</dbReference>
<dbReference type="SUPFAM" id="SSF81653">
    <property type="entry name" value="Calcium ATPase, transduction domain A"/>
    <property type="match status" value="1"/>
</dbReference>
<dbReference type="FunFam" id="3.30.70.100:FF:000005">
    <property type="entry name" value="Copper-exporting P-type ATPase A"/>
    <property type="match status" value="1"/>
</dbReference>
<dbReference type="GO" id="GO:0005524">
    <property type="term" value="F:ATP binding"/>
    <property type="evidence" value="ECO:0007669"/>
    <property type="project" value="UniProtKB-UniRule"/>
</dbReference>
<dbReference type="Pfam" id="PF00702">
    <property type="entry name" value="Hydrolase"/>
    <property type="match status" value="1"/>
</dbReference>
<dbReference type="NCBIfam" id="TIGR01525">
    <property type="entry name" value="ATPase-IB_hvy"/>
    <property type="match status" value="1"/>
</dbReference>
<feature type="transmembrane region" description="Helical" evidence="15">
    <location>
        <begin position="150"/>
        <end position="168"/>
    </location>
</feature>
<keyword evidence="12 15" id="KW-1133">Transmembrane helix</keyword>
<evidence type="ECO:0000256" key="1">
    <source>
        <dbReference type="ARBA" id="ARBA00004651"/>
    </source>
</evidence>
<dbReference type="GO" id="GO:0005886">
    <property type="term" value="C:plasma membrane"/>
    <property type="evidence" value="ECO:0007669"/>
    <property type="project" value="UniProtKB-SubCell"/>
</dbReference>
<dbReference type="InterPro" id="IPR008250">
    <property type="entry name" value="ATPase_P-typ_transduc_dom_A_sf"/>
</dbReference>
<dbReference type="InterPro" id="IPR036412">
    <property type="entry name" value="HAD-like_sf"/>
</dbReference>
<keyword evidence="3" id="KW-0813">Transport</keyword>
<dbReference type="Gene3D" id="3.30.70.100">
    <property type="match status" value="1"/>
</dbReference>
<keyword evidence="14 15" id="KW-0472">Membrane</keyword>
<organism evidence="17 18">
    <name type="scientific">Vitreoscilla filiformis</name>
    <dbReference type="NCBI Taxonomy" id="63"/>
    <lineage>
        <taxon>Bacteria</taxon>
        <taxon>Pseudomonadati</taxon>
        <taxon>Pseudomonadota</taxon>
        <taxon>Betaproteobacteria</taxon>
        <taxon>Neisseriales</taxon>
        <taxon>Neisseriaceae</taxon>
        <taxon>Vitreoscilla</taxon>
    </lineage>
</organism>
<feature type="transmembrane region" description="Helical" evidence="15">
    <location>
        <begin position="111"/>
        <end position="130"/>
    </location>
</feature>
<dbReference type="GO" id="GO:0016887">
    <property type="term" value="F:ATP hydrolysis activity"/>
    <property type="evidence" value="ECO:0007669"/>
    <property type="project" value="InterPro"/>
</dbReference>
<dbReference type="PANTHER" id="PTHR43520:SF5">
    <property type="entry name" value="CATION-TRANSPORTING P-TYPE ATPASE-RELATED"/>
    <property type="match status" value="1"/>
</dbReference>
<evidence type="ECO:0000256" key="13">
    <source>
        <dbReference type="ARBA" id="ARBA00023065"/>
    </source>
</evidence>
<evidence type="ECO:0000313" key="17">
    <source>
        <dbReference type="EMBL" id="ASM77665.1"/>
    </source>
</evidence>
<dbReference type="GO" id="GO:0005507">
    <property type="term" value="F:copper ion binding"/>
    <property type="evidence" value="ECO:0007669"/>
    <property type="project" value="TreeGrafter"/>
</dbReference>
<comment type="similarity">
    <text evidence="2 15">Belongs to the cation transport ATPase (P-type) (TC 3.A.3) family. Type IB subfamily.</text>
</comment>
<dbReference type="Gene3D" id="2.70.150.10">
    <property type="entry name" value="Calcium-transporting ATPase, cytoplasmic transduction domain A"/>
    <property type="match status" value="1"/>
</dbReference>
<dbReference type="InterPro" id="IPR036163">
    <property type="entry name" value="HMA_dom_sf"/>
</dbReference>
<keyword evidence="6 15" id="KW-0812">Transmembrane</keyword>
<dbReference type="InterPro" id="IPR018303">
    <property type="entry name" value="ATPase_P-typ_P_site"/>
</dbReference>
<gene>
    <name evidence="17" type="ORF">VITFI_CDS1887</name>
</gene>
<dbReference type="PROSITE" id="PS01047">
    <property type="entry name" value="HMA_1"/>
    <property type="match status" value="1"/>
</dbReference>
<dbReference type="PROSITE" id="PS00154">
    <property type="entry name" value="ATPASE_E1_E2"/>
    <property type="match status" value="1"/>
</dbReference>
<dbReference type="Gene3D" id="3.40.1110.10">
    <property type="entry name" value="Calcium-transporting ATPase, cytoplasmic domain N"/>
    <property type="match status" value="1"/>
</dbReference>
<evidence type="ECO:0000256" key="7">
    <source>
        <dbReference type="ARBA" id="ARBA00022723"/>
    </source>
</evidence>
<keyword evidence="8 15" id="KW-0547">Nucleotide-binding</keyword>
<evidence type="ECO:0000256" key="2">
    <source>
        <dbReference type="ARBA" id="ARBA00006024"/>
    </source>
</evidence>
<evidence type="ECO:0000256" key="4">
    <source>
        <dbReference type="ARBA" id="ARBA00022475"/>
    </source>
</evidence>
<dbReference type="PRINTS" id="PR00119">
    <property type="entry name" value="CATATPASE"/>
</dbReference>
<keyword evidence="10" id="KW-0460">Magnesium</keyword>
<dbReference type="InterPro" id="IPR006121">
    <property type="entry name" value="HMA_dom"/>
</dbReference>
<dbReference type="InterPro" id="IPR023299">
    <property type="entry name" value="ATPase_P-typ_cyto_dom_N"/>
</dbReference>
<sequence>MPLDVLDDPVEQQRFTRWVEDGGRQVAESSFQVSGMYCAACSGVIESALTGVDGVVSAQVGSASQRAKVRWDPKRTQVSALVKAVRSAGYDAVPDAAAPAREQRRVERRAALWRVFVASFCAMQVMMFATPSYVATGDELAPDLRQLLNWGSWVVSIPVLLFSAGPFLRNAWRSLRLRRISMDVPVALGILVTFIASTGATFDPDGAFGHEVYFDSFTMFVSFLLAGRFLEMTVRHRAAESLEAALSGMPETALRLEPNGEAMPVSVLRLRAGDRVRVPLGSAFPADGRLLIGPTQADESLLTGESSPVTRQAGDEVVGGSLNVGAPVDMQVERVGADTRFEAIVSMLRDALSQRPALARQADQWAGPFLWGILALAGLAAVAWSWYDPSRALWVAVSVLIVTCPCALSLAAPAALVAAARALARRGVVLQRLDALEALASMSRLFLDKTGTLTQDQPALVALRDASGAVLDLTASPVEVGDAALLAAWSAHPLSKVLAQRAPAAVEDRWQAVREQPGSGLEGRRADGSVWRLGSRAWVLGSSSDVAPATDQPVVQVWFGPVGQLRWCFEFAEQLRPDALSAVEALRAGGVGLGLLSGDASRRVAHIAEQVGIADVVAGAQPQDKLAHLSRAQARGERVGMVGDGVNDAPVLARADVSFAMGQGALVARVHADAVVVSGRLQDVVMARQLAQRTMQVVRQNLIWAATYNLACIPLALAGYLPPWAAGLGMALSSLLVVGNATRLAYARPGPV</sequence>
<keyword evidence="5" id="KW-0597">Phosphoprotein</keyword>
<feature type="transmembrane region" description="Helical" evidence="15">
    <location>
        <begin position="212"/>
        <end position="230"/>
    </location>
</feature>
<evidence type="ECO:0000256" key="8">
    <source>
        <dbReference type="ARBA" id="ARBA00022741"/>
    </source>
</evidence>
<accession>A0A221KFB0</accession>
<dbReference type="AlphaFoldDB" id="A0A221KFB0"/>
<dbReference type="Gene3D" id="3.40.50.1000">
    <property type="entry name" value="HAD superfamily/HAD-like"/>
    <property type="match status" value="1"/>
</dbReference>
<reference evidence="17 18" key="1">
    <citation type="submission" date="2017-07" db="EMBL/GenBank/DDBJ databases">
        <title>Complete Genome Sequence of the cosmetic ferment Vitreoscilla filiformis (ATCC15551).</title>
        <authorList>
            <person name="Contreras S."/>
            <person name="Sagory-Zalkind P."/>
            <person name="Blanquart H."/>
            <person name="Iltis A."/>
            <person name="Morand S.C."/>
        </authorList>
    </citation>
    <scope>NUCLEOTIDE SEQUENCE [LARGE SCALE GENOMIC DNA]</scope>
    <source>
        <strain evidence="17 18">ATCC 15551</strain>
    </source>
</reference>
<dbReference type="SUPFAM" id="SSF55008">
    <property type="entry name" value="HMA, heavy metal-associated domain"/>
    <property type="match status" value="1"/>
</dbReference>
<feature type="domain" description="HMA" evidence="16">
    <location>
        <begin position="27"/>
        <end position="93"/>
    </location>
</feature>
<dbReference type="NCBIfam" id="TIGR01494">
    <property type="entry name" value="ATPase_P-type"/>
    <property type="match status" value="2"/>
</dbReference>
<feature type="transmembrane region" description="Helical" evidence="15">
    <location>
        <begin position="365"/>
        <end position="387"/>
    </location>
</feature>